<keyword evidence="3" id="KW-1185">Reference proteome</keyword>
<proteinExistence type="predicted"/>
<accession>A0AAV1C4Q1</accession>
<feature type="compositionally biased region" description="Basic and acidic residues" evidence="1">
    <location>
        <begin position="260"/>
        <end position="269"/>
    </location>
</feature>
<evidence type="ECO:0000313" key="3">
    <source>
        <dbReference type="Proteomes" id="UP001161247"/>
    </source>
</evidence>
<dbReference type="AlphaFoldDB" id="A0AAV1C4Q1"/>
<protein>
    <submittedName>
        <fullName evidence="2">OLC1v1025367C1</fullName>
    </submittedName>
</protein>
<dbReference type="EMBL" id="OX459118">
    <property type="protein sequence ID" value="CAI9090565.1"/>
    <property type="molecule type" value="Genomic_DNA"/>
</dbReference>
<sequence>MASNNNNFEWDAPFEFDPVPVPDSWEMVANTPFTPQPPLPDIDPLIFKDYAPDSESVYSFSDTKELETLVMQEERVASGASSASKEKEPRFPPTTEVIDLEEEVGVQPEESRTGRGRITAGVDVTTISFDLIRVKDHPSTYNMVMYDESSSEVVEVPGVKDESRLVFPHLLKRWKKETRERPDGNQDEFFSHSGSNEVFRSANEVVKFIMEQNNLMYRKHANNVENKLKVSQDHQRHHHGISEADPSASSSSSNPIKRFRTMERNFNKQ</sequence>
<gene>
    <name evidence="2" type="ORF">OLC1_LOCUS2698</name>
</gene>
<feature type="region of interest" description="Disordered" evidence="1">
    <location>
        <begin position="229"/>
        <end position="269"/>
    </location>
</feature>
<dbReference type="Proteomes" id="UP001161247">
    <property type="component" value="Chromosome 1"/>
</dbReference>
<evidence type="ECO:0000256" key="1">
    <source>
        <dbReference type="SAM" id="MobiDB-lite"/>
    </source>
</evidence>
<name>A0AAV1C4Q1_OLDCO</name>
<organism evidence="2 3">
    <name type="scientific">Oldenlandia corymbosa var. corymbosa</name>
    <dbReference type="NCBI Taxonomy" id="529605"/>
    <lineage>
        <taxon>Eukaryota</taxon>
        <taxon>Viridiplantae</taxon>
        <taxon>Streptophyta</taxon>
        <taxon>Embryophyta</taxon>
        <taxon>Tracheophyta</taxon>
        <taxon>Spermatophyta</taxon>
        <taxon>Magnoliopsida</taxon>
        <taxon>eudicotyledons</taxon>
        <taxon>Gunneridae</taxon>
        <taxon>Pentapetalae</taxon>
        <taxon>asterids</taxon>
        <taxon>lamiids</taxon>
        <taxon>Gentianales</taxon>
        <taxon>Rubiaceae</taxon>
        <taxon>Rubioideae</taxon>
        <taxon>Spermacoceae</taxon>
        <taxon>Hedyotis-Oldenlandia complex</taxon>
        <taxon>Oldenlandia</taxon>
    </lineage>
</organism>
<evidence type="ECO:0000313" key="2">
    <source>
        <dbReference type="EMBL" id="CAI9090565.1"/>
    </source>
</evidence>
<reference evidence="2" key="1">
    <citation type="submission" date="2023-03" db="EMBL/GenBank/DDBJ databases">
        <authorList>
            <person name="Julca I."/>
        </authorList>
    </citation>
    <scope>NUCLEOTIDE SEQUENCE</scope>
</reference>